<comment type="caution">
    <text evidence="1">The sequence shown here is derived from an EMBL/GenBank/DDBJ whole genome shotgun (WGS) entry which is preliminary data.</text>
</comment>
<reference evidence="1" key="1">
    <citation type="journal article" date="2014" name="Front. Microbiol.">
        <title>High frequency of phylogenetically diverse reductive dehalogenase-homologous genes in deep subseafloor sedimentary metagenomes.</title>
        <authorList>
            <person name="Kawai M."/>
            <person name="Futagami T."/>
            <person name="Toyoda A."/>
            <person name="Takaki Y."/>
            <person name="Nishi S."/>
            <person name="Hori S."/>
            <person name="Arai W."/>
            <person name="Tsubouchi T."/>
            <person name="Morono Y."/>
            <person name="Uchiyama I."/>
            <person name="Ito T."/>
            <person name="Fujiyama A."/>
            <person name="Inagaki F."/>
            <person name="Takami H."/>
        </authorList>
    </citation>
    <scope>NUCLEOTIDE SEQUENCE</scope>
    <source>
        <strain evidence="1">Expedition CK06-06</strain>
    </source>
</reference>
<name>X0VBI0_9ZZZZ</name>
<feature type="non-terminal residue" evidence="1">
    <location>
        <position position="114"/>
    </location>
</feature>
<proteinExistence type="predicted"/>
<sequence>MPTWFGPSTTTTGIKTANYETVNGEVVRVDTTAGSWELSPPLNPIRDTSFGFIFMTTSDNPLILDDPTSMFQISIKAPAEASPFSIPAEQGYGAKFIYADGIWWITNVTSQKKL</sequence>
<evidence type="ECO:0000313" key="1">
    <source>
        <dbReference type="EMBL" id="GAG09848.1"/>
    </source>
</evidence>
<dbReference type="EMBL" id="BARS01029899">
    <property type="protein sequence ID" value="GAG09848.1"/>
    <property type="molecule type" value="Genomic_DNA"/>
</dbReference>
<protein>
    <submittedName>
        <fullName evidence="1">Uncharacterized protein</fullName>
    </submittedName>
</protein>
<accession>X0VBI0</accession>
<dbReference type="AlphaFoldDB" id="X0VBI0"/>
<organism evidence="1">
    <name type="scientific">marine sediment metagenome</name>
    <dbReference type="NCBI Taxonomy" id="412755"/>
    <lineage>
        <taxon>unclassified sequences</taxon>
        <taxon>metagenomes</taxon>
        <taxon>ecological metagenomes</taxon>
    </lineage>
</organism>
<gene>
    <name evidence="1" type="ORF">S01H1_46677</name>
</gene>